<gene>
    <name evidence="2" type="primary">ORF142263</name>
</gene>
<evidence type="ECO:0000313" key="2">
    <source>
        <dbReference type="EMBL" id="CEK84357.1"/>
    </source>
</evidence>
<proteinExistence type="predicted"/>
<sequence>RNRSCAVKHRLATPFVGTYANKNAKSNGGYKPTANAHKIPSADSRENDTTIFHPRTGHCRFNHHMHRVTPAQIDYTVCSHVYHTYTNL</sequence>
<protein>
    <submittedName>
        <fullName evidence="2">Uncharacterized protein</fullName>
    </submittedName>
</protein>
<name>A0A0B7AUS3_9EUPU</name>
<organism evidence="2">
    <name type="scientific">Arion vulgaris</name>
    <dbReference type="NCBI Taxonomy" id="1028688"/>
    <lineage>
        <taxon>Eukaryota</taxon>
        <taxon>Metazoa</taxon>
        <taxon>Spiralia</taxon>
        <taxon>Lophotrochozoa</taxon>
        <taxon>Mollusca</taxon>
        <taxon>Gastropoda</taxon>
        <taxon>Heterobranchia</taxon>
        <taxon>Euthyneura</taxon>
        <taxon>Panpulmonata</taxon>
        <taxon>Eupulmonata</taxon>
        <taxon>Stylommatophora</taxon>
        <taxon>Helicina</taxon>
        <taxon>Arionoidea</taxon>
        <taxon>Arionidae</taxon>
        <taxon>Arion</taxon>
    </lineage>
</organism>
<reference evidence="2" key="1">
    <citation type="submission" date="2014-12" db="EMBL/GenBank/DDBJ databases">
        <title>Insight into the proteome of Arion vulgaris.</title>
        <authorList>
            <person name="Aradska J."/>
            <person name="Bulat T."/>
            <person name="Smidak R."/>
            <person name="Sarate P."/>
            <person name="Gangsoo J."/>
            <person name="Sialana F."/>
            <person name="Bilban M."/>
            <person name="Lubec G."/>
        </authorList>
    </citation>
    <scope>NUCLEOTIDE SEQUENCE</scope>
    <source>
        <tissue evidence="2">Skin</tissue>
    </source>
</reference>
<evidence type="ECO:0000256" key="1">
    <source>
        <dbReference type="SAM" id="MobiDB-lite"/>
    </source>
</evidence>
<feature type="non-terminal residue" evidence="2">
    <location>
        <position position="1"/>
    </location>
</feature>
<dbReference type="EMBL" id="HACG01037492">
    <property type="protein sequence ID" value="CEK84357.1"/>
    <property type="molecule type" value="Transcribed_RNA"/>
</dbReference>
<dbReference type="AlphaFoldDB" id="A0A0B7AUS3"/>
<accession>A0A0B7AUS3</accession>
<feature type="region of interest" description="Disordered" evidence="1">
    <location>
        <begin position="21"/>
        <end position="51"/>
    </location>
</feature>